<evidence type="ECO:0000256" key="12">
    <source>
        <dbReference type="HAMAP-Rule" id="MF_00165"/>
    </source>
</evidence>
<dbReference type="InterPro" id="IPR027417">
    <property type="entry name" value="P-loop_NTPase"/>
</dbReference>
<dbReference type="eggNOG" id="COG0125">
    <property type="taxonomic scope" value="Bacteria"/>
</dbReference>
<dbReference type="GO" id="GO:0006233">
    <property type="term" value="P:dTDP biosynthetic process"/>
    <property type="evidence" value="ECO:0007669"/>
    <property type="project" value="InterPro"/>
</dbReference>
<reference evidence="14 15" key="1">
    <citation type="submission" date="2013-03" db="EMBL/GenBank/DDBJ databases">
        <title>Salinisphaera hydrothermalis C41B8 Genome Sequencing.</title>
        <authorList>
            <person name="Li C."/>
            <person name="Lai Q."/>
            <person name="Shao Z."/>
        </authorList>
    </citation>
    <scope>NUCLEOTIDE SEQUENCE [LARGE SCALE GENOMIC DNA]</scope>
    <source>
        <strain evidence="14 15">C41B8</strain>
    </source>
</reference>
<keyword evidence="7 12" id="KW-0418">Kinase</keyword>
<name>A0A084IQH8_SALHC</name>
<dbReference type="AlphaFoldDB" id="A0A084IQH8"/>
<organism evidence="14 15">
    <name type="scientific">Salinisphaera hydrothermalis (strain C41B8)</name>
    <dbReference type="NCBI Taxonomy" id="1304275"/>
    <lineage>
        <taxon>Bacteria</taxon>
        <taxon>Pseudomonadati</taxon>
        <taxon>Pseudomonadota</taxon>
        <taxon>Gammaproteobacteria</taxon>
        <taxon>Salinisphaerales</taxon>
        <taxon>Salinisphaeraceae</taxon>
        <taxon>Salinisphaera</taxon>
    </lineage>
</organism>
<dbReference type="PANTHER" id="PTHR10344">
    <property type="entry name" value="THYMIDYLATE KINASE"/>
    <property type="match status" value="1"/>
</dbReference>
<dbReference type="FunFam" id="3.40.50.300:FF:000225">
    <property type="entry name" value="Thymidylate kinase"/>
    <property type="match status" value="1"/>
</dbReference>
<sequence>MSAGRQQSGRLLTFEGGEGAGKSTQIAQLAEHLRASGYTVRTTREPGGTRLGEAIRAVLMGEYGAPMPAMSELLLMFAARAAHLAEVIEPALAAGEIVLCDRFTDASFAYQGAARGLGEGAVATLERLVQGERRPDGVLLLDLPVAEGLARAQKRGDGNRFDHETLAFHERVRESYLERARHAPTRYAVIDATAAPDAVAQSIVNAVQGWL</sequence>
<evidence type="ECO:0000256" key="3">
    <source>
        <dbReference type="ARBA" id="ARBA00017144"/>
    </source>
</evidence>
<dbReference type="GO" id="GO:0006227">
    <property type="term" value="P:dUDP biosynthetic process"/>
    <property type="evidence" value="ECO:0007669"/>
    <property type="project" value="TreeGrafter"/>
</dbReference>
<evidence type="ECO:0000256" key="5">
    <source>
        <dbReference type="ARBA" id="ARBA00022727"/>
    </source>
</evidence>
<dbReference type="GO" id="GO:0004798">
    <property type="term" value="F:dTMP kinase activity"/>
    <property type="evidence" value="ECO:0007669"/>
    <property type="project" value="UniProtKB-UniRule"/>
</dbReference>
<proteinExistence type="inferred from homology"/>
<dbReference type="GO" id="GO:0006235">
    <property type="term" value="P:dTTP biosynthetic process"/>
    <property type="evidence" value="ECO:0007669"/>
    <property type="project" value="UniProtKB-UniRule"/>
</dbReference>
<evidence type="ECO:0000256" key="8">
    <source>
        <dbReference type="ARBA" id="ARBA00022840"/>
    </source>
</evidence>
<dbReference type="OrthoDB" id="9774907at2"/>
<accession>A0A084IQH8</accession>
<keyword evidence="15" id="KW-1185">Reference proteome</keyword>
<keyword evidence="8 12" id="KW-0067">ATP-binding</keyword>
<protein>
    <recommendedName>
        <fullName evidence="3 12">Thymidylate kinase</fullName>
        <ecNumber evidence="2 12">2.7.4.9</ecNumber>
    </recommendedName>
    <alternativeName>
        <fullName evidence="9 12">dTMP kinase</fullName>
    </alternativeName>
</protein>
<evidence type="ECO:0000259" key="13">
    <source>
        <dbReference type="Pfam" id="PF02223"/>
    </source>
</evidence>
<dbReference type="GO" id="GO:0005829">
    <property type="term" value="C:cytosol"/>
    <property type="evidence" value="ECO:0007669"/>
    <property type="project" value="TreeGrafter"/>
</dbReference>
<evidence type="ECO:0000256" key="1">
    <source>
        <dbReference type="ARBA" id="ARBA00009776"/>
    </source>
</evidence>
<evidence type="ECO:0000256" key="11">
    <source>
        <dbReference type="ARBA" id="ARBA00057735"/>
    </source>
</evidence>
<evidence type="ECO:0000256" key="7">
    <source>
        <dbReference type="ARBA" id="ARBA00022777"/>
    </source>
</evidence>
<dbReference type="GO" id="GO:0005524">
    <property type="term" value="F:ATP binding"/>
    <property type="evidence" value="ECO:0007669"/>
    <property type="project" value="UniProtKB-UniRule"/>
</dbReference>
<gene>
    <name evidence="12" type="primary">tmk</name>
    <name evidence="14" type="ORF">C41B8_02492</name>
</gene>
<comment type="caution">
    <text evidence="14">The sequence shown here is derived from an EMBL/GenBank/DDBJ whole genome shotgun (WGS) entry which is preliminary data.</text>
</comment>
<keyword evidence="4 12" id="KW-0808">Transferase</keyword>
<evidence type="ECO:0000256" key="2">
    <source>
        <dbReference type="ARBA" id="ARBA00012980"/>
    </source>
</evidence>
<comment type="similarity">
    <text evidence="1 12">Belongs to the thymidylate kinase family.</text>
</comment>
<evidence type="ECO:0000313" key="15">
    <source>
        <dbReference type="Proteomes" id="UP000028302"/>
    </source>
</evidence>
<dbReference type="InterPro" id="IPR018094">
    <property type="entry name" value="Thymidylate_kinase"/>
</dbReference>
<dbReference type="HAMAP" id="MF_00165">
    <property type="entry name" value="Thymidylate_kinase"/>
    <property type="match status" value="1"/>
</dbReference>
<dbReference type="EC" id="2.7.4.9" evidence="2 12"/>
<dbReference type="EMBL" id="APNK01000002">
    <property type="protein sequence ID" value="KEZ78962.1"/>
    <property type="molecule type" value="Genomic_DNA"/>
</dbReference>
<evidence type="ECO:0000256" key="10">
    <source>
        <dbReference type="ARBA" id="ARBA00048743"/>
    </source>
</evidence>
<dbReference type="Gene3D" id="3.40.50.300">
    <property type="entry name" value="P-loop containing nucleotide triphosphate hydrolases"/>
    <property type="match status" value="1"/>
</dbReference>
<evidence type="ECO:0000256" key="9">
    <source>
        <dbReference type="ARBA" id="ARBA00029962"/>
    </source>
</evidence>
<evidence type="ECO:0000256" key="4">
    <source>
        <dbReference type="ARBA" id="ARBA00022679"/>
    </source>
</evidence>
<dbReference type="Proteomes" id="UP000028302">
    <property type="component" value="Unassembled WGS sequence"/>
</dbReference>
<keyword evidence="5 12" id="KW-0545">Nucleotide biosynthesis</keyword>
<dbReference type="STRING" id="1304275.C41B8_02492"/>
<comment type="catalytic activity">
    <reaction evidence="10 12">
        <text>dTMP + ATP = dTDP + ADP</text>
        <dbReference type="Rhea" id="RHEA:13517"/>
        <dbReference type="ChEBI" id="CHEBI:30616"/>
        <dbReference type="ChEBI" id="CHEBI:58369"/>
        <dbReference type="ChEBI" id="CHEBI:63528"/>
        <dbReference type="ChEBI" id="CHEBI:456216"/>
        <dbReference type="EC" id="2.7.4.9"/>
    </reaction>
</comment>
<dbReference type="PATRIC" id="fig|1304275.5.peg.505"/>
<dbReference type="RefSeq" id="WP_037333514.1">
    <property type="nucleotide sequence ID" value="NZ_APNK01000002.1"/>
</dbReference>
<comment type="function">
    <text evidence="11 12">Phosphorylation of dTMP to form dTDP in both de novo and salvage pathways of dTTP synthesis.</text>
</comment>
<feature type="domain" description="Thymidylate kinase-like" evidence="13">
    <location>
        <begin position="14"/>
        <end position="203"/>
    </location>
</feature>
<dbReference type="Pfam" id="PF02223">
    <property type="entry name" value="Thymidylate_kin"/>
    <property type="match status" value="1"/>
</dbReference>
<dbReference type="PANTHER" id="PTHR10344:SF4">
    <property type="entry name" value="UMP-CMP KINASE 2, MITOCHONDRIAL"/>
    <property type="match status" value="1"/>
</dbReference>
<dbReference type="SUPFAM" id="SSF52540">
    <property type="entry name" value="P-loop containing nucleoside triphosphate hydrolases"/>
    <property type="match status" value="1"/>
</dbReference>
<dbReference type="InterPro" id="IPR039430">
    <property type="entry name" value="Thymidylate_kin-like_dom"/>
</dbReference>
<dbReference type="NCBIfam" id="TIGR00041">
    <property type="entry name" value="DTMP_kinase"/>
    <property type="match status" value="1"/>
</dbReference>
<dbReference type="CDD" id="cd01672">
    <property type="entry name" value="TMPK"/>
    <property type="match status" value="1"/>
</dbReference>
<evidence type="ECO:0000256" key="6">
    <source>
        <dbReference type="ARBA" id="ARBA00022741"/>
    </source>
</evidence>
<feature type="binding site" evidence="12">
    <location>
        <begin position="16"/>
        <end position="23"/>
    </location>
    <ligand>
        <name>ATP</name>
        <dbReference type="ChEBI" id="CHEBI:30616"/>
    </ligand>
</feature>
<evidence type="ECO:0000313" key="14">
    <source>
        <dbReference type="EMBL" id="KEZ78962.1"/>
    </source>
</evidence>
<keyword evidence="6 12" id="KW-0547">Nucleotide-binding</keyword>